<dbReference type="InterPro" id="IPR046513">
    <property type="entry name" value="DUF6691"/>
</dbReference>
<dbReference type="HOGENOM" id="CLU_037802_2_1_5"/>
<evidence type="ECO:0000313" key="2">
    <source>
        <dbReference type="EMBL" id="AIQ91531.1"/>
    </source>
</evidence>
<dbReference type="EMBL" id="CP003811">
    <property type="protein sequence ID" value="AIQ91531.1"/>
    <property type="molecule type" value="Genomic_DNA"/>
</dbReference>
<feature type="transmembrane region" description="Helical" evidence="1">
    <location>
        <begin position="45"/>
        <end position="62"/>
    </location>
</feature>
<keyword evidence="1" id="KW-0472">Membrane</keyword>
<accession>A0A089NUC6</accession>
<name>A0A089NUC6_9HYPH</name>
<protein>
    <recommendedName>
        <fullName evidence="4">YeeE/YedE family protein</fullName>
    </recommendedName>
</protein>
<reference evidence="2 3" key="1">
    <citation type="journal article" date="2014" name="PLoS ONE">
        <title>Genome Information of Methylobacterium oryzae, a Plant-Probiotic Methylotroph in the Phyllosphere.</title>
        <authorList>
            <person name="Kwak M.J."/>
            <person name="Jeong H."/>
            <person name="Madhaiyan M."/>
            <person name="Lee Y."/>
            <person name="Sa T.M."/>
            <person name="Oh T.K."/>
            <person name="Kim J.F."/>
        </authorList>
    </citation>
    <scope>NUCLEOTIDE SEQUENCE [LARGE SCALE GENOMIC DNA]</scope>
    <source>
        <strain evidence="2 3">CBMB20</strain>
    </source>
</reference>
<sequence>MNTPRLLAAFASGLLFGAGLALSGMMDPARVLGFLDVAGAWDPSLAFVLAGAVGVSALGYAVKARMPRPALADRFEIPANRSVDARLLGGAVLFGIGWGLAGFCPGPALAGLTLGLPEVALFVAAMLAGMLLFRFIAPRSTGPITVSR</sequence>
<evidence type="ECO:0008006" key="4">
    <source>
        <dbReference type="Google" id="ProtNLM"/>
    </source>
</evidence>
<dbReference type="STRING" id="693986.MOC_3776"/>
<evidence type="ECO:0000313" key="3">
    <source>
        <dbReference type="Proteomes" id="UP000029492"/>
    </source>
</evidence>
<feature type="transmembrane region" description="Helical" evidence="1">
    <location>
        <begin position="109"/>
        <end position="133"/>
    </location>
</feature>
<dbReference type="Proteomes" id="UP000029492">
    <property type="component" value="Chromosome"/>
</dbReference>
<feature type="transmembrane region" description="Helical" evidence="1">
    <location>
        <begin position="83"/>
        <end position="103"/>
    </location>
</feature>
<dbReference type="AlphaFoldDB" id="A0A089NUC6"/>
<organism evidence="2 3">
    <name type="scientific">Methylobacterium oryzae CBMB20</name>
    <dbReference type="NCBI Taxonomy" id="693986"/>
    <lineage>
        <taxon>Bacteria</taxon>
        <taxon>Pseudomonadati</taxon>
        <taxon>Pseudomonadota</taxon>
        <taxon>Alphaproteobacteria</taxon>
        <taxon>Hyphomicrobiales</taxon>
        <taxon>Methylobacteriaceae</taxon>
        <taxon>Methylobacterium</taxon>
    </lineage>
</organism>
<keyword evidence="1" id="KW-1133">Transmembrane helix</keyword>
<dbReference type="Pfam" id="PF20398">
    <property type="entry name" value="DUF6691"/>
    <property type="match status" value="1"/>
</dbReference>
<dbReference type="RefSeq" id="WP_043758664.1">
    <property type="nucleotide sequence ID" value="NZ_CP003811.1"/>
</dbReference>
<gene>
    <name evidence="2" type="ORF">MOC_3776</name>
</gene>
<dbReference type="eggNOG" id="COG2391">
    <property type="taxonomic scope" value="Bacteria"/>
</dbReference>
<keyword evidence="1" id="KW-0812">Transmembrane</keyword>
<evidence type="ECO:0000256" key="1">
    <source>
        <dbReference type="SAM" id="Phobius"/>
    </source>
</evidence>
<dbReference type="KEGG" id="mor:MOC_3776"/>
<keyword evidence="3" id="KW-1185">Reference proteome</keyword>
<proteinExistence type="predicted"/>